<dbReference type="InterPro" id="IPR005863">
    <property type="entry name" value="UDP-N-AcMur_synth"/>
</dbReference>
<dbReference type="Gene3D" id="3.40.1390.10">
    <property type="entry name" value="MurE/MurF, N-terminal domain"/>
    <property type="match status" value="1"/>
</dbReference>
<evidence type="ECO:0000256" key="6">
    <source>
        <dbReference type="ARBA" id="ARBA00022960"/>
    </source>
</evidence>
<evidence type="ECO:0000313" key="14">
    <source>
        <dbReference type="EMBL" id="UVW35908.1"/>
    </source>
</evidence>
<evidence type="ECO:0000256" key="8">
    <source>
        <dbReference type="ARBA" id="ARBA00023306"/>
    </source>
</evidence>
<keyword evidence="5 10" id="KW-0067">ATP-binding</keyword>
<evidence type="ECO:0000259" key="13">
    <source>
        <dbReference type="Pfam" id="PF08245"/>
    </source>
</evidence>
<dbReference type="PANTHER" id="PTHR43024:SF1">
    <property type="entry name" value="UDP-N-ACETYLMURAMOYL-TRIPEPTIDE--D-ALANYL-D-ALANINE LIGASE"/>
    <property type="match status" value="1"/>
</dbReference>
<dbReference type="SUPFAM" id="SSF63418">
    <property type="entry name" value="MurE/MurF N-terminal domain"/>
    <property type="match status" value="1"/>
</dbReference>
<dbReference type="PANTHER" id="PTHR43024">
    <property type="entry name" value="UDP-N-ACETYLMURAMOYL-TRIPEPTIDE--D-ALANYL-D-ALANINE LIGASE"/>
    <property type="match status" value="1"/>
</dbReference>
<keyword evidence="3 10" id="KW-0132">Cell division</keyword>
<evidence type="ECO:0000313" key="15">
    <source>
        <dbReference type="Proteomes" id="UP001059934"/>
    </source>
</evidence>
<dbReference type="InterPro" id="IPR013221">
    <property type="entry name" value="Mur_ligase_cen"/>
</dbReference>
<evidence type="ECO:0000259" key="12">
    <source>
        <dbReference type="Pfam" id="PF02875"/>
    </source>
</evidence>
<keyword evidence="4 10" id="KW-0547">Nucleotide-binding</keyword>
<proteinExistence type="inferred from homology"/>
<evidence type="ECO:0000256" key="5">
    <source>
        <dbReference type="ARBA" id="ARBA00022840"/>
    </source>
</evidence>
<dbReference type="EMBL" id="CP103416">
    <property type="protein sequence ID" value="UVW35908.1"/>
    <property type="molecule type" value="Genomic_DNA"/>
</dbReference>
<dbReference type="SUPFAM" id="SSF53623">
    <property type="entry name" value="MurD-like peptide ligases, catalytic domain"/>
    <property type="match status" value="1"/>
</dbReference>
<evidence type="ECO:0000256" key="3">
    <source>
        <dbReference type="ARBA" id="ARBA00022618"/>
    </source>
</evidence>
<dbReference type="HAMAP" id="MF_02019">
    <property type="entry name" value="MurF"/>
    <property type="match status" value="1"/>
</dbReference>
<evidence type="ECO:0000256" key="1">
    <source>
        <dbReference type="ARBA" id="ARBA00022490"/>
    </source>
</evidence>
<feature type="binding site" evidence="10">
    <location>
        <begin position="108"/>
        <end position="114"/>
    </location>
    <ligand>
        <name>ATP</name>
        <dbReference type="ChEBI" id="CHEBI:30616"/>
    </ligand>
</feature>
<feature type="domain" description="Mur ligase central" evidence="13">
    <location>
        <begin position="106"/>
        <end position="299"/>
    </location>
</feature>
<evidence type="ECO:0000256" key="4">
    <source>
        <dbReference type="ARBA" id="ARBA00022741"/>
    </source>
</evidence>
<evidence type="ECO:0000256" key="9">
    <source>
        <dbReference type="ARBA" id="ARBA00023316"/>
    </source>
</evidence>
<comment type="catalytic activity">
    <reaction evidence="10 11">
        <text>D-alanyl-D-alanine + UDP-N-acetyl-alpha-D-muramoyl-L-alanyl-gamma-D-glutamyl-meso-2,6-diaminopimelate + ATP = UDP-N-acetyl-alpha-D-muramoyl-L-alanyl-gamma-D-glutamyl-meso-2,6-diaminopimeloyl-D-alanyl-D-alanine + ADP + phosphate + H(+)</text>
        <dbReference type="Rhea" id="RHEA:28374"/>
        <dbReference type="ChEBI" id="CHEBI:15378"/>
        <dbReference type="ChEBI" id="CHEBI:30616"/>
        <dbReference type="ChEBI" id="CHEBI:43474"/>
        <dbReference type="ChEBI" id="CHEBI:57822"/>
        <dbReference type="ChEBI" id="CHEBI:61386"/>
        <dbReference type="ChEBI" id="CHEBI:83905"/>
        <dbReference type="ChEBI" id="CHEBI:456216"/>
        <dbReference type="EC" id="6.3.2.10"/>
    </reaction>
</comment>
<keyword evidence="9 10" id="KW-0961">Cell wall biogenesis/degradation</keyword>
<keyword evidence="1 10" id="KW-0963">Cytoplasm</keyword>
<sequence>MINSLRLTDAAIRFGGTLLNPDCEFDGVSIDSRNIAEGDLFVALIGERRDGHKFLADVTDRASGLVVSAADRDLPLPQWVVEDTTVALGQLAQLQREAFSGTVIAVTGSTGKTSVKDLIRSILGGLGTVHATKGNFNNHIGVPLTLLDIQQDSDFAVIEMGASAASEISYLCSIAQPHISLINNVQSAHLEGFGSVAGIAAAKSEIYSSLDAAGTAILNLDQQWQAEWMALIGERACITFSLDDDCADVSASDIEMMESGCCRFTLHLFTDTSLESQVVSLAIPGRHSVSNALAAAACAMAAGASIEQIVTGLEAARSPARRLEVKALAQGGQIIDDSYNASPESVRAAIDVLASRPGHRVMVLGDMAELGADAQQLHREVGDYALSAGIDQLYTLGSLSASASAVFNGQHFTDLEDLKVPLFKEIERSDLSLLVKGSRSSKMDLIVDILVTGKS</sequence>
<comment type="subcellular location">
    <subcellularLocation>
        <location evidence="10 11">Cytoplasm</location>
    </subcellularLocation>
</comment>
<keyword evidence="8 10" id="KW-0131">Cell cycle</keyword>
<dbReference type="SUPFAM" id="SSF53244">
    <property type="entry name" value="MurD-like peptide ligases, peptide-binding domain"/>
    <property type="match status" value="1"/>
</dbReference>
<evidence type="ECO:0000256" key="7">
    <source>
        <dbReference type="ARBA" id="ARBA00022984"/>
    </source>
</evidence>
<feature type="domain" description="Mur ligase C-terminal" evidence="12">
    <location>
        <begin position="321"/>
        <end position="437"/>
    </location>
</feature>
<keyword evidence="7 10" id="KW-0573">Peptidoglycan synthesis</keyword>
<organism evidence="14 15">
    <name type="scientific">SAR92 clade bacterium H455</name>
    <dbReference type="NCBI Taxonomy" id="2974818"/>
    <lineage>
        <taxon>Bacteria</taxon>
        <taxon>Pseudomonadati</taxon>
        <taxon>Pseudomonadota</taxon>
        <taxon>Gammaproteobacteria</taxon>
        <taxon>Cellvibrionales</taxon>
        <taxon>Porticoccaceae</taxon>
        <taxon>SAR92 clade</taxon>
    </lineage>
</organism>
<keyword evidence="2 10" id="KW-0436">Ligase</keyword>
<dbReference type="InterPro" id="IPR036565">
    <property type="entry name" value="Mur-like_cat_sf"/>
</dbReference>
<dbReference type="InterPro" id="IPR035911">
    <property type="entry name" value="MurE/MurF_N"/>
</dbReference>
<dbReference type="Pfam" id="PF08245">
    <property type="entry name" value="Mur_ligase_M"/>
    <property type="match status" value="1"/>
</dbReference>
<dbReference type="Pfam" id="PF02875">
    <property type="entry name" value="Mur_ligase_C"/>
    <property type="match status" value="1"/>
</dbReference>
<comment type="pathway">
    <text evidence="10 11">Cell wall biogenesis; peptidoglycan biosynthesis.</text>
</comment>
<dbReference type="Gene3D" id="3.90.190.20">
    <property type="entry name" value="Mur ligase, C-terminal domain"/>
    <property type="match status" value="1"/>
</dbReference>
<dbReference type="Gene3D" id="3.40.1190.10">
    <property type="entry name" value="Mur-like, catalytic domain"/>
    <property type="match status" value="1"/>
</dbReference>
<reference evidence="14" key="1">
    <citation type="submission" date="2022-08" db="EMBL/GenBank/DDBJ databases">
        <title>Catabolic pathway analysis in culturable SAR92 clade bacteria reveals their overlooked roles in DMSP degradation in coastal seas.</title>
        <authorList>
            <person name="He X."/>
            <person name="Zhang X."/>
            <person name="Zhang Y."/>
        </authorList>
    </citation>
    <scope>NUCLEOTIDE SEQUENCE</scope>
    <source>
        <strain evidence="14">H455</strain>
    </source>
</reference>
<dbReference type="NCBIfam" id="TIGR01143">
    <property type="entry name" value="murF"/>
    <property type="match status" value="1"/>
</dbReference>
<protein>
    <recommendedName>
        <fullName evidence="10 11">UDP-N-acetylmuramoyl-tripeptide--D-alanyl-D-alanine ligase</fullName>
        <ecNumber evidence="10 11">6.3.2.10</ecNumber>
    </recommendedName>
    <alternativeName>
        <fullName evidence="10">D-alanyl-D-alanine-adding enzyme</fullName>
    </alternativeName>
</protein>
<dbReference type="EC" id="6.3.2.10" evidence="10 11"/>
<dbReference type="GO" id="GO:0016874">
    <property type="term" value="F:ligase activity"/>
    <property type="evidence" value="ECO:0007669"/>
    <property type="project" value="UniProtKB-KW"/>
</dbReference>
<dbReference type="Proteomes" id="UP001059934">
    <property type="component" value="Chromosome"/>
</dbReference>
<keyword evidence="6 10" id="KW-0133">Cell shape</keyword>
<keyword evidence="15" id="KW-1185">Reference proteome</keyword>
<dbReference type="InterPro" id="IPR036615">
    <property type="entry name" value="Mur_ligase_C_dom_sf"/>
</dbReference>
<dbReference type="InterPro" id="IPR004101">
    <property type="entry name" value="Mur_ligase_C"/>
</dbReference>
<name>A0ABY5TUB2_9GAMM</name>
<gene>
    <name evidence="10 14" type="primary">murF</name>
    <name evidence="14" type="ORF">NYF23_04685</name>
</gene>
<evidence type="ECO:0000256" key="11">
    <source>
        <dbReference type="RuleBase" id="RU004136"/>
    </source>
</evidence>
<accession>A0ABY5TUB2</accession>
<dbReference type="InterPro" id="IPR051046">
    <property type="entry name" value="MurCDEF_CellWall_CoF430Synth"/>
</dbReference>
<evidence type="ECO:0000256" key="10">
    <source>
        <dbReference type="HAMAP-Rule" id="MF_02019"/>
    </source>
</evidence>
<evidence type="ECO:0000256" key="2">
    <source>
        <dbReference type="ARBA" id="ARBA00022598"/>
    </source>
</evidence>
<comment type="function">
    <text evidence="10 11">Involved in cell wall formation. Catalyzes the final step in the synthesis of UDP-N-acetylmuramoyl-pentapeptide, the precursor of murein.</text>
</comment>
<comment type="similarity">
    <text evidence="10">Belongs to the MurCDEF family. MurF subfamily.</text>
</comment>